<dbReference type="Pfam" id="PF00126">
    <property type="entry name" value="HTH_1"/>
    <property type="match status" value="1"/>
</dbReference>
<dbReference type="PANTHER" id="PTHR30537">
    <property type="entry name" value="HTH-TYPE TRANSCRIPTIONAL REGULATOR"/>
    <property type="match status" value="1"/>
</dbReference>
<evidence type="ECO:0000256" key="4">
    <source>
        <dbReference type="ARBA" id="ARBA00023163"/>
    </source>
</evidence>
<dbReference type="GO" id="GO:0003700">
    <property type="term" value="F:DNA-binding transcription factor activity"/>
    <property type="evidence" value="ECO:0007669"/>
    <property type="project" value="InterPro"/>
</dbReference>
<keyword evidence="2" id="KW-0805">Transcription regulation</keyword>
<accession>A0A1U7JK79</accession>
<organism evidence="6 7">
    <name type="scientific">Pseudovibrio exalbescens</name>
    <dbReference type="NCBI Taxonomy" id="197461"/>
    <lineage>
        <taxon>Bacteria</taxon>
        <taxon>Pseudomonadati</taxon>
        <taxon>Pseudomonadota</taxon>
        <taxon>Alphaproteobacteria</taxon>
        <taxon>Hyphomicrobiales</taxon>
        <taxon>Stappiaceae</taxon>
        <taxon>Pseudovibrio</taxon>
    </lineage>
</organism>
<dbReference type="SUPFAM" id="SSF53850">
    <property type="entry name" value="Periplasmic binding protein-like II"/>
    <property type="match status" value="1"/>
</dbReference>
<evidence type="ECO:0000256" key="3">
    <source>
        <dbReference type="ARBA" id="ARBA00023125"/>
    </source>
</evidence>
<dbReference type="GO" id="GO:0043565">
    <property type="term" value="F:sequence-specific DNA binding"/>
    <property type="evidence" value="ECO:0007669"/>
    <property type="project" value="TreeGrafter"/>
</dbReference>
<dbReference type="InterPro" id="IPR000847">
    <property type="entry name" value="LysR_HTH_N"/>
</dbReference>
<evidence type="ECO:0000256" key="1">
    <source>
        <dbReference type="ARBA" id="ARBA00009437"/>
    </source>
</evidence>
<evidence type="ECO:0000313" key="6">
    <source>
        <dbReference type="EMBL" id="OKL45143.1"/>
    </source>
</evidence>
<dbReference type="Gene3D" id="1.10.10.10">
    <property type="entry name" value="Winged helix-like DNA-binding domain superfamily/Winged helix DNA-binding domain"/>
    <property type="match status" value="1"/>
</dbReference>
<dbReference type="PANTHER" id="PTHR30537:SF74">
    <property type="entry name" value="HTH-TYPE TRANSCRIPTIONAL REGULATOR TRPI"/>
    <property type="match status" value="1"/>
</dbReference>
<dbReference type="InterPro" id="IPR005119">
    <property type="entry name" value="LysR_subst-bd"/>
</dbReference>
<dbReference type="GO" id="GO:0006351">
    <property type="term" value="P:DNA-templated transcription"/>
    <property type="evidence" value="ECO:0007669"/>
    <property type="project" value="TreeGrafter"/>
</dbReference>
<dbReference type="AlphaFoldDB" id="A0A1U7JK79"/>
<dbReference type="PROSITE" id="PS50931">
    <property type="entry name" value="HTH_LYSR"/>
    <property type="match status" value="1"/>
</dbReference>
<dbReference type="CDD" id="cd08432">
    <property type="entry name" value="PBP2_GcdR_TrpI_HvrB_AmpR_like"/>
    <property type="match status" value="1"/>
</dbReference>
<dbReference type="Gene3D" id="3.40.190.10">
    <property type="entry name" value="Periplasmic binding protein-like II"/>
    <property type="match status" value="2"/>
</dbReference>
<protein>
    <recommendedName>
        <fullName evidence="5">HTH lysR-type domain-containing protein</fullName>
    </recommendedName>
</protein>
<keyword evidence="3" id="KW-0238">DNA-binding</keyword>
<dbReference type="Pfam" id="PF03466">
    <property type="entry name" value="LysR_substrate"/>
    <property type="match status" value="1"/>
</dbReference>
<proteinExistence type="inferred from homology"/>
<evidence type="ECO:0000256" key="2">
    <source>
        <dbReference type="ARBA" id="ARBA00023015"/>
    </source>
</evidence>
<sequence length="297" mass="33048">MRAFEAAARHSSFKLAADELNVTPAAISQQVRSLEGFYDVKLFVRQTRALELTRIGKLAAPLMSEALDNFAEACFVIKNDIQRDWLTLTAPFTFSMKWLMPQLERFNEEYPQIEIRINATDDLIDLAHGEADIGIRYGDGNYPDLDVQKLMDGAYHVVASPDFLQKHGGLKRPAELLNHTLLHTDWRGSPDFVPNWEMLLKSAGVPVSDLAASKAHKFSNEMMSIDAAVTGLGIALVSHANVKDELKSGRLVKVFEDSALNAKKFDYYIVRAKDAAGSKSAAILHSWLCEHATNSLE</sequence>
<feature type="domain" description="HTH lysR-type" evidence="5">
    <location>
        <begin position="1"/>
        <end position="53"/>
    </location>
</feature>
<dbReference type="InterPro" id="IPR036390">
    <property type="entry name" value="WH_DNA-bd_sf"/>
</dbReference>
<dbReference type="EMBL" id="LVVZ01000007">
    <property type="protein sequence ID" value="OKL45143.1"/>
    <property type="molecule type" value="Genomic_DNA"/>
</dbReference>
<evidence type="ECO:0000313" key="7">
    <source>
        <dbReference type="Proteomes" id="UP000185783"/>
    </source>
</evidence>
<dbReference type="Proteomes" id="UP000185783">
    <property type="component" value="Unassembled WGS sequence"/>
</dbReference>
<keyword evidence="4" id="KW-0804">Transcription</keyword>
<gene>
    <name evidence="6" type="ORF">A3843_05165</name>
</gene>
<evidence type="ECO:0000259" key="5">
    <source>
        <dbReference type="PROSITE" id="PS50931"/>
    </source>
</evidence>
<comment type="similarity">
    <text evidence="1">Belongs to the LysR transcriptional regulatory family.</text>
</comment>
<dbReference type="SUPFAM" id="SSF46785">
    <property type="entry name" value="Winged helix' DNA-binding domain"/>
    <property type="match status" value="1"/>
</dbReference>
<dbReference type="InterPro" id="IPR058163">
    <property type="entry name" value="LysR-type_TF_proteobact-type"/>
</dbReference>
<keyword evidence="7" id="KW-1185">Reference proteome</keyword>
<name>A0A1U7JK79_9HYPH</name>
<reference evidence="6 7" key="1">
    <citation type="submission" date="2016-03" db="EMBL/GenBank/DDBJ databases">
        <title>Genome sequence of Nesiotobacter sp. nov., a moderately halophilic alphaproteobacterium isolated from the Yellow Sea, China.</title>
        <authorList>
            <person name="Zhang G."/>
            <person name="Zhang R."/>
        </authorList>
    </citation>
    <scope>NUCLEOTIDE SEQUENCE [LARGE SCALE GENOMIC DNA]</scope>
    <source>
        <strain evidence="6 7">WB1-6</strain>
    </source>
</reference>
<comment type="caution">
    <text evidence="6">The sequence shown here is derived from an EMBL/GenBank/DDBJ whole genome shotgun (WGS) entry which is preliminary data.</text>
</comment>
<dbReference type="STRING" id="197461.A3843_05165"/>
<dbReference type="InterPro" id="IPR036388">
    <property type="entry name" value="WH-like_DNA-bd_sf"/>
</dbReference>